<sequence>MLQRSSRRRSHGGNRHQATMIDQTLHQTLAHNGTAGRQQSKQTPMTRQRAVSGKVMLDKLRNFASSVGDALTDSLLPNDDAFIEYWSKVEKFFRSQSHRKHASIRETSLGDYLHHMLVCLYKERGFIDDSEEGSGVGPCVQVMLEEQMLISLVRYSAESSVASGIKLAVLQFFIHVIGLLHLSQFTDSRVKQPLISVLRHCHEVVRSSPAVPFGGTPASPLPQWDAARSPVGSSGDGDTSASASAIRNGYLLAPRDTSIALLRHELVVCVWALMDRLGEHQNMSSIFFDWGT</sequence>
<protein>
    <submittedName>
        <fullName evidence="1">Uncharacterized protein</fullName>
    </submittedName>
</protein>
<evidence type="ECO:0000313" key="1">
    <source>
        <dbReference type="EMBL" id="KAJ1680074.1"/>
    </source>
</evidence>
<comment type="caution">
    <text evidence="1">The sequence shown here is derived from an EMBL/GenBank/DDBJ whole genome shotgun (WGS) entry which is preliminary data.</text>
</comment>
<gene>
    <name evidence="1" type="ORF">EV182_000742</name>
</gene>
<proteinExistence type="predicted"/>
<accession>A0ACC1I053</accession>
<dbReference type="EMBL" id="JAMZIH010000057">
    <property type="protein sequence ID" value="KAJ1680074.1"/>
    <property type="molecule type" value="Genomic_DNA"/>
</dbReference>
<dbReference type="Proteomes" id="UP001145114">
    <property type="component" value="Unassembled WGS sequence"/>
</dbReference>
<name>A0ACC1I053_9FUNG</name>
<feature type="non-terminal residue" evidence="1">
    <location>
        <position position="292"/>
    </location>
</feature>
<reference evidence="1" key="1">
    <citation type="submission" date="2022-06" db="EMBL/GenBank/DDBJ databases">
        <title>Phylogenomic reconstructions and comparative analyses of Kickxellomycotina fungi.</title>
        <authorList>
            <person name="Reynolds N.K."/>
            <person name="Stajich J.E."/>
            <person name="Barry K."/>
            <person name="Grigoriev I.V."/>
            <person name="Crous P."/>
            <person name="Smith M.E."/>
        </authorList>
    </citation>
    <scope>NUCLEOTIDE SEQUENCE</scope>
    <source>
        <strain evidence="1">RSA 2271</strain>
    </source>
</reference>
<evidence type="ECO:0000313" key="2">
    <source>
        <dbReference type="Proteomes" id="UP001145114"/>
    </source>
</evidence>
<keyword evidence="2" id="KW-1185">Reference proteome</keyword>
<organism evidence="1 2">
    <name type="scientific">Spiromyces aspiralis</name>
    <dbReference type="NCBI Taxonomy" id="68401"/>
    <lineage>
        <taxon>Eukaryota</taxon>
        <taxon>Fungi</taxon>
        <taxon>Fungi incertae sedis</taxon>
        <taxon>Zoopagomycota</taxon>
        <taxon>Kickxellomycotina</taxon>
        <taxon>Kickxellomycetes</taxon>
        <taxon>Kickxellales</taxon>
        <taxon>Kickxellaceae</taxon>
        <taxon>Spiromyces</taxon>
    </lineage>
</organism>